<comment type="catalytic activity">
    <reaction evidence="14 15">
        <text>a ubiquinone + NADH + 5 H(+)(in) = a ubiquinol + NAD(+) + 4 H(+)(out)</text>
        <dbReference type="Rhea" id="RHEA:29091"/>
        <dbReference type="Rhea" id="RHEA-COMP:9565"/>
        <dbReference type="Rhea" id="RHEA-COMP:9566"/>
        <dbReference type="ChEBI" id="CHEBI:15378"/>
        <dbReference type="ChEBI" id="CHEBI:16389"/>
        <dbReference type="ChEBI" id="CHEBI:17976"/>
        <dbReference type="ChEBI" id="CHEBI:57540"/>
        <dbReference type="ChEBI" id="CHEBI:57945"/>
        <dbReference type="EC" id="7.1.1.2"/>
    </reaction>
</comment>
<comment type="similarity">
    <text evidence="2 15">Belongs to the complex I subunit 6 family.</text>
</comment>
<keyword evidence="15" id="KW-0830">Ubiquinone</keyword>
<feature type="signal peptide" evidence="16">
    <location>
        <begin position="1"/>
        <end position="15"/>
    </location>
</feature>
<organism evidence="17">
    <name type="scientific">Rexea solandri</name>
    <name type="common">Silver gemfish</name>
    <name type="synonym">Gempylus solandri</name>
    <dbReference type="NCBI Taxonomy" id="59946"/>
    <lineage>
        <taxon>Eukaryota</taxon>
        <taxon>Metazoa</taxon>
        <taxon>Chordata</taxon>
        <taxon>Craniata</taxon>
        <taxon>Vertebrata</taxon>
        <taxon>Euteleostomi</taxon>
        <taxon>Actinopterygii</taxon>
        <taxon>Neopterygii</taxon>
        <taxon>Teleostei</taxon>
        <taxon>Neoteleostei</taxon>
        <taxon>Acanthomorphata</taxon>
        <taxon>Pelagiaria</taxon>
        <taxon>Scombriformes</taxon>
        <taxon>Gempylidae</taxon>
        <taxon>Rexea</taxon>
    </lineage>
</organism>
<dbReference type="InterPro" id="IPR001457">
    <property type="entry name" value="NADH_UbQ/plastoQ_OxRdtase_su6"/>
</dbReference>
<reference evidence="17" key="1">
    <citation type="journal article" date="2014" name="Mitochondrial DNA">
        <title>The complete validated mitochondrial genome of the silver gemfish Rexea solandri (Cuvier, 1832) (Perciformes, Gempylidae).</title>
        <authorList>
            <person name="Bustamante C."/>
            <person name="Ovenden J.R."/>
        </authorList>
    </citation>
    <scope>NUCLEOTIDE SEQUENCE</scope>
</reference>
<keyword evidence="5 15" id="KW-0813">Transport</keyword>
<keyword evidence="12 15" id="KW-0496">Mitochondrion</keyword>
<dbReference type="InterPro" id="IPR042106">
    <property type="entry name" value="Nuo/plastoQ_OxRdtase_6_NuoJ"/>
</dbReference>
<evidence type="ECO:0000256" key="7">
    <source>
        <dbReference type="ARBA" id="ARBA00022692"/>
    </source>
</evidence>
<keyword evidence="7 15" id="KW-0812">Transmembrane</keyword>
<dbReference type="EC" id="7.1.1.2" evidence="3 15"/>
<dbReference type="AlphaFoldDB" id="X2G910"/>
<evidence type="ECO:0000313" key="17">
    <source>
        <dbReference type="EMBL" id="AHN13287.1"/>
    </source>
</evidence>
<proteinExistence type="inferred from homology"/>
<evidence type="ECO:0000256" key="14">
    <source>
        <dbReference type="ARBA" id="ARBA00049551"/>
    </source>
</evidence>
<evidence type="ECO:0000256" key="4">
    <source>
        <dbReference type="ARBA" id="ARBA00021095"/>
    </source>
</evidence>
<evidence type="ECO:0000256" key="15">
    <source>
        <dbReference type="RuleBase" id="RU004430"/>
    </source>
</evidence>
<keyword evidence="10 15" id="KW-1133">Transmembrane helix</keyword>
<dbReference type="PANTHER" id="PTHR11435">
    <property type="entry name" value="NADH UBIQUINONE OXIDOREDUCTASE SUBUNIT ND6"/>
    <property type="match status" value="1"/>
</dbReference>
<evidence type="ECO:0000256" key="16">
    <source>
        <dbReference type="SAM" id="SignalP"/>
    </source>
</evidence>
<name>X2G910_REXSO</name>
<evidence type="ECO:0000256" key="6">
    <source>
        <dbReference type="ARBA" id="ARBA00022660"/>
    </source>
</evidence>
<feature type="transmembrane region" description="Helical" evidence="15">
    <location>
        <begin position="87"/>
        <end position="110"/>
    </location>
</feature>
<evidence type="ECO:0000256" key="10">
    <source>
        <dbReference type="ARBA" id="ARBA00022989"/>
    </source>
</evidence>
<gene>
    <name evidence="17" type="primary">ND6</name>
</gene>
<evidence type="ECO:0000256" key="2">
    <source>
        <dbReference type="ARBA" id="ARBA00005698"/>
    </source>
</evidence>
<keyword evidence="9 15" id="KW-0249">Electron transport</keyword>
<evidence type="ECO:0000256" key="9">
    <source>
        <dbReference type="ARBA" id="ARBA00022982"/>
    </source>
</evidence>
<evidence type="ECO:0000256" key="3">
    <source>
        <dbReference type="ARBA" id="ARBA00012944"/>
    </source>
</evidence>
<feature type="chain" id="PRO_5012881378" description="NADH-ubiquinone oxidoreductase chain 6" evidence="16">
    <location>
        <begin position="16"/>
        <end position="191"/>
    </location>
</feature>
<evidence type="ECO:0000256" key="8">
    <source>
        <dbReference type="ARBA" id="ARBA00022967"/>
    </source>
</evidence>
<keyword evidence="11 15" id="KW-0520">NAD</keyword>
<dbReference type="GO" id="GO:0008137">
    <property type="term" value="F:NADH dehydrogenase (ubiquinone) activity"/>
    <property type="evidence" value="ECO:0007669"/>
    <property type="project" value="UniProtKB-UniRule"/>
</dbReference>
<dbReference type="EMBL" id="KJ408216">
    <property type="protein sequence ID" value="AHN13287.1"/>
    <property type="molecule type" value="Genomic_DNA"/>
</dbReference>
<keyword evidence="8 15" id="KW-1278">Translocase</keyword>
<feature type="transmembrane region" description="Helical" evidence="15">
    <location>
        <begin position="130"/>
        <end position="159"/>
    </location>
</feature>
<evidence type="ECO:0000256" key="1">
    <source>
        <dbReference type="ARBA" id="ARBA00004225"/>
    </source>
</evidence>
<evidence type="ECO:0000256" key="13">
    <source>
        <dbReference type="ARBA" id="ARBA00023136"/>
    </source>
</evidence>
<dbReference type="PANTHER" id="PTHR11435:SF1">
    <property type="entry name" value="NADH-UBIQUINONE OXIDOREDUCTASE CHAIN 6"/>
    <property type="match status" value="1"/>
</dbReference>
<keyword evidence="16" id="KW-0732">Signal</keyword>
<evidence type="ECO:0000256" key="11">
    <source>
        <dbReference type="ARBA" id="ARBA00023027"/>
    </source>
</evidence>
<keyword evidence="13 15" id="KW-0472">Membrane</keyword>
<evidence type="ECO:0000256" key="5">
    <source>
        <dbReference type="ARBA" id="ARBA00022448"/>
    </source>
</evidence>
<keyword evidence="6 15" id="KW-0679">Respiratory chain</keyword>
<feature type="transmembrane region" description="Helical" evidence="15">
    <location>
        <begin position="53"/>
        <end position="75"/>
    </location>
</feature>
<dbReference type="RefSeq" id="YP_009024619.1">
    <property type="nucleotide sequence ID" value="NC_023952.1"/>
</dbReference>
<dbReference type="GeneID" id="18984512"/>
<dbReference type="Pfam" id="PF00499">
    <property type="entry name" value="Oxidored_q3"/>
    <property type="match status" value="1"/>
</dbReference>
<dbReference type="GO" id="GO:0031966">
    <property type="term" value="C:mitochondrial membrane"/>
    <property type="evidence" value="ECO:0007669"/>
    <property type="project" value="UniProtKB-SubCell"/>
</dbReference>
<dbReference type="CTD" id="4541"/>
<evidence type="ECO:0000256" key="12">
    <source>
        <dbReference type="ARBA" id="ARBA00023128"/>
    </source>
</evidence>
<comment type="subcellular location">
    <subcellularLocation>
        <location evidence="1 15">Mitochondrion membrane</location>
        <topology evidence="1 15">Multi-pass membrane protein</topology>
    </subcellularLocation>
</comment>
<dbReference type="Gene3D" id="1.20.120.1200">
    <property type="entry name" value="NADH-ubiquinone/plastoquinone oxidoreductase chain 6, subunit NuoJ"/>
    <property type="match status" value="1"/>
</dbReference>
<comment type="function">
    <text evidence="15">Core subunit of the mitochondrial membrane respiratory chain NADH dehydrogenase (Complex I) which catalyzes electron transfer from NADH through the respiratory chain, using ubiquinone as an electron acceptor. Essential for the catalytic activity and assembly of complex I.</text>
</comment>
<accession>X2G910</accession>
<protein>
    <recommendedName>
        <fullName evidence="4 15">NADH-ubiquinone oxidoreductase chain 6</fullName>
        <ecNumber evidence="3 15">7.1.1.2</ecNumber>
    </recommendedName>
</protein>
<geneLocation type="mitochondrion" evidence="17"/>
<sequence>MTYIMCLFLFGLVLGLVAVASNPSPYFAALGLVVVAGMGCGVLVGHGGSFLSLVLFLIYLGGMLVVFAYSAALAAEPYPESWGSPAVVLYMVIYAVGVIMACALLWGGWYEASWVPADDMEEFSVFRGDMGGVALMYSLGGGMLVISAWVLLLTLFVVLELTRGMSRGTVRAFSSKLRGWRGLGLEGMGWG</sequence>
<dbReference type="InterPro" id="IPR050269">
    <property type="entry name" value="ComplexI_Subunit6"/>
</dbReference>